<reference evidence="1 2" key="1">
    <citation type="submission" date="2019-07" db="EMBL/GenBank/DDBJ databases">
        <title>Whole genome shotgun sequence of Pseudoalteromonas atlantica NBRC 103033.</title>
        <authorList>
            <person name="Hosoyama A."/>
            <person name="Uohara A."/>
            <person name="Ohji S."/>
            <person name="Ichikawa N."/>
        </authorList>
    </citation>
    <scope>NUCLEOTIDE SEQUENCE [LARGE SCALE GENOMIC DNA]</scope>
    <source>
        <strain evidence="1 2">NBRC 103033</strain>
    </source>
</reference>
<accession>A0ABQ0UKM2</accession>
<sequence>MAYLFTYTETEKPKYKDSWITNEQQEIFEITRFYDEMEALEYLDDVIGGNGLTTDLMSFTDMGRKDSPIQLTLFDYVPMIEALESWHELIDKNTK</sequence>
<dbReference type="EMBL" id="BJUT01000070">
    <property type="protein sequence ID" value="GEK78358.1"/>
    <property type="molecule type" value="Genomic_DNA"/>
</dbReference>
<protein>
    <submittedName>
        <fullName evidence="1">Uncharacterized protein</fullName>
    </submittedName>
</protein>
<dbReference type="Proteomes" id="UP000321189">
    <property type="component" value="Unassembled WGS sequence"/>
</dbReference>
<evidence type="ECO:0000313" key="1">
    <source>
        <dbReference type="EMBL" id="GEK78358.1"/>
    </source>
</evidence>
<dbReference type="RefSeq" id="WP_154945975.1">
    <property type="nucleotide sequence ID" value="NZ_BJUT01000070.1"/>
</dbReference>
<evidence type="ECO:0000313" key="2">
    <source>
        <dbReference type="Proteomes" id="UP000321189"/>
    </source>
</evidence>
<comment type="caution">
    <text evidence="1">The sequence shown here is derived from an EMBL/GenBank/DDBJ whole genome shotgun (WGS) entry which is preliminary data.</text>
</comment>
<keyword evidence="2" id="KW-1185">Reference proteome</keyword>
<proteinExistence type="predicted"/>
<organism evidence="1 2">
    <name type="scientific">Pseudoalteromonas atlantica</name>
    <name type="common">Alteromonas atlantica</name>
    <dbReference type="NCBI Taxonomy" id="288"/>
    <lineage>
        <taxon>Bacteria</taxon>
        <taxon>Pseudomonadati</taxon>
        <taxon>Pseudomonadota</taxon>
        <taxon>Gammaproteobacteria</taxon>
        <taxon>Alteromonadales</taxon>
        <taxon>Pseudoalteromonadaceae</taxon>
        <taxon>Pseudoalteromonas</taxon>
    </lineage>
</organism>
<name>A0ABQ0UKM2_PSEAF</name>
<gene>
    <name evidence="1" type="ORF">PAT01_36620</name>
</gene>